<dbReference type="Proteomes" id="UP000182902">
    <property type="component" value="Unassembled WGS sequence"/>
</dbReference>
<feature type="compositionally biased region" description="Basic and acidic residues" evidence="1">
    <location>
        <begin position="66"/>
        <end position="84"/>
    </location>
</feature>
<evidence type="ECO:0000313" key="3">
    <source>
        <dbReference type="Proteomes" id="UP000182902"/>
    </source>
</evidence>
<gene>
    <name evidence="2" type="ORF">SAMN05216247_10975</name>
</gene>
<name>A0A1H3SBU0_9PSED</name>
<dbReference type="AlphaFoldDB" id="A0A1H3SBU0"/>
<evidence type="ECO:0000256" key="1">
    <source>
        <dbReference type="SAM" id="MobiDB-lite"/>
    </source>
</evidence>
<dbReference type="PROSITE" id="PS51257">
    <property type="entry name" value="PROKAR_LIPOPROTEIN"/>
    <property type="match status" value="1"/>
</dbReference>
<reference evidence="2 3" key="1">
    <citation type="submission" date="2016-10" db="EMBL/GenBank/DDBJ databases">
        <authorList>
            <person name="de Groot N.N."/>
        </authorList>
    </citation>
    <scope>NUCLEOTIDE SEQUENCE [LARGE SCALE GENOMIC DNA]</scope>
    <source>
        <strain evidence="2 3">ICMP 14252</strain>
    </source>
</reference>
<feature type="region of interest" description="Disordered" evidence="1">
    <location>
        <begin position="44"/>
        <end position="84"/>
    </location>
</feature>
<organism evidence="2 3">
    <name type="scientific">Pseudomonas salomonii</name>
    <dbReference type="NCBI Taxonomy" id="191391"/>
    <lineage>
        <taxon>Bacteria</taxon>
        <taxon>Pseudomonadati</taxon>
        <taxon>Pseudomonadota</taxon>
        <taxon>Gammaproteobacteria</taxon>
        <taxon>Pseudomonadales</taxon>
        <taxon>Pseudomonadaceae</taxon>
        <taxon>Pseudomonas</taxon>
    </lineage>
</organism>
<accession>A0A1H3SBU0</accession>
<proteinExistence type="predicted"/>
<protein>
    <recommendedName>
        <fullName evidence="4">Lipoprotein</fullName>
    </recommendedName>
</protein>
<evidence type="ECO:0008006" key="4">
    <source>
        <dbReference type="Google" id="ProtNLM"/>
    </source>
</evidence>
<evidence type="ECO:0000313" key="2">
    <source>
        <dbReference type="EMBL" id="SDZ35170.1"/>
    </source>
</evidence>
<sequence length="84" mass="8916">MMKLNSLGAASVLALSLVMISGCDQVEKSAQQVLGKATESAKQAIDDTHKAAEQALSEATQGLIQPEKDAEQAEKESETERKEA</sequence>
<dbReference type="EMBL" id="FNOX01000009">
    <property type="protein sequence ID" value="SDZ35170.1"/>
    <property type="molecule type" value="Genomic_DNA"/>
</dbReference>